<gene>
    <name evidence="2" type="ORF">ETAA8_10810</name>
</gene>
<evidence type="ECO:0000313" key="2">
    <source>
        <dbReference type="EMBL" id="QDU26009.1"/>
    </source>
</evidence>
<organism evidence="2 3">
    <name type="scientific">Anatilimnocola aggregata</name>
    <dbReference type="NCBI Taxonomy" id="2528021"/>
    <lineage>
        <taxon>Bacteria</taxon>
        <taxon>Pseudomonadati</taxon>
        <taxon>Planctomycetota</taxon>
        <taxon>Planctomycetia</taxon>
        <taxon>Pirellulales</taxon>
        <taxon>Pirellulaceae</taxon>
        <taxon>Anatilimnocola</taxon>
    </lineage>
</organism>
<keyword evidence="3" id="KW-1185">Reference proteome</keyword>
<proteinExistence type="predicted"/>
<keyword evidence="1" id="KW-1133">Transmembrane helix</keyword>
<keyword evidence="1" id="KW-0812">Transmembrane</keyword>
<feature type="transmembrane region" description="Helical" evidence="1">
    <location>
        <begin position="28"/>
        <end position="55"/>
    </location>
</feature>
<protein>
    <submittedName>
        <fullName evidence="2">Uncharacterized protein</fullName>
    </submittedName>
</protein>
<name>A0A517Y6Z8_9BACT</name>
<evidence type="ECO:0000256" key="1">
    <source>
        <dbReference type="SAM" id="Phobius"/>
    </source>
</evidence>
<dbReference type="EMBL" id="CP036274">
    <property type="protein sequence ID" value="QDU26009.1"/>
    <property type="molecule type" value="Genomic_DNA"/>
</dbReference>
<sequence length="63" mass="6760">MEPNPYESPTVQNQRELELAPAIKARTLAVVFIVILAAILLLACAGCTFLLYLVFSGGIPSPD</sequence>
<dbReference type="RefSeq" id="WP_145085882.1">
    <property type="nucleotide sequence ID" value="NZ_CP036274.1"/>
</dbReference>
<keyword evidence="1" id="KW-0472">Membrane</keyword>
<accession>A0A517Y6Z8</accession>
<dbReference type="Proteomes" id="UP000315017">
    <property type="component" value="Chromosome"/>
</dbReference>
<evidence type="ECO:0000313" key="3">
    <source>
        <dbReference type="Proteomes" id="UP000315017"/>
    </source>
</evidence>
<reference evidence="2 3" key="1">
    <citation type="submission" date="2019-02" db="EMBL/GenBank/DDBJ databases">
        <title>Deep-cultivation of Planctomycetes and their phenomic and genomic characterization uncovers novel biology.</title>
        <authorList>
            <person name="Wiegand S."/>
            <person name="Jogler M."/>
            <person name="Boedeker C."/>
            <person name="Pinto D."/>
            <person name="Vollmers J."/>
            <person name="Rivas-Marin E."/>
            <person name="Kohn T."/>
            <person name="Peeters S.H."/>
            <person name="Heuer A."/>
            <person name="Rast P."/>
            <person name="Oberbeckmann S."/>
            <person name="Bunk B."/>
            <person name="Jeske O."/>
            <person name="Meyerdierks A."/>
            <person name="Storesund J.E."/>
            <person name="Kallscheuer N."/>
            <person name="Luecker S."/>
            <person name="Lage O.M."/>
            <person name="Pohl T."/>
            <person name="Merkel B.J."/>
            <person name="Hornburger P."/>
            <person name="Mueller R.-W."/>
            <person name="Bruemmer F."/>
            <person name="Labrenz M."/>
            <person name="Spormann A.M."/>
            <person name="Op den Camp H."/>
            <person name="Overmann J."/>
            <person name="Amann R."/>
            <person name="Jetten M.S.M."/>
            <person name="Mascher T."/>
            <person name="Medema M.H."/>
            <person name="Devos D.P."/>
            <person name="Kaster A.-K."/>
            <person name="Ovreas L."/>
            <person name="Rohde M."/>
            <person name="Galperin M.Y."/>
            <person name="Jogler C."/>
        </authorList>
    </citation>
    <scope>NUCLEOTIDE SEQUENCE [LARGE SCALE GENOMIC DNA]</scope>
    <source>
        <strain evidence="2 3">ETA_A8</strain>
    </source>
</reference>
<dbReference type="AlphaFoldDB" id="A0A517Y6Z8"/>
<dbReference type="KEGG" id="aagg:ETAA8_10810"/>